<dbReference type="PANTHER" id="PTHR34236">
    <property type="entry name" value="DIMETHYL SULFOXIDE REDUCTASE TRANSCRIPTIONAL ACTIVATOR"/>
    <property type="match status" value="1"/>
</dbReference>
<feature type="domain" description="HTH bat-type" evidence="3">
    <location>
        <begin position="154"/>
        <end position="206"/>
    </location>
</feature>
<keyword evidence="6" id="KW-1185">Reference proteome</keyword>
<dbReference type="InterPro" id="IPR007050">
    <property type="entry name" value="HTH_bacterioopsin"/>
</dbReference>
<dbReference type="InterPro" id="IPR031803">
    <property type="entry name" value="BAT_GAF/HTH-assoc"/>
</dbReference>
<dbReference type="Pfam" id="PF15915">
    <property type="entry name" value="BAT"/>
    <property type="match status" value="1"/>
</dbReference>
<evidence type="ECO:0000313" key="5">
    <source>
        <dbReference type="EMBL" id="SFC76329.1"/>
    </source>
</evidence>
<reference evidence="6" key="1">
    <citation type="submission" date="2016-10" db="EMBL/GenBank/DDBJ databases">
        <authorList>
            <person name="Varghese N."/>
            <person name="Submissions S."/>
        </authorList>
    </citation>
    <scope>NUCLEOTIDE SEQUENCE [LARGE SCALE GENOMIC DNA]</scope>
    <source>
        <strain evidence="6">DSM 13078</strain>
    </source>
</reference>
<dbReference type="EMBL" id="FOKW01000023">
    <property type="protein sequence ID" value="SFC76329.1"/>
    <property type="molecule type" value="Genomic_DNA"/>
</dbReference>
<evidence type="ECO:0000259" key="4">
    <source>
        <dbReference type="Pfam" id="PF15915"/>
    </source>
</evidence>
<dbReference type="Pfam" id="PF04967">
    <property type="entry name" value="HTH_10"/>
    <property type="match status" value="1"/>
</dbReference>
<gene>
    <name evidence="5" type="ORF">SAMN05444422_1235</name>
</gene>
<keyword evidence="1" id="KW-0805">Transcription regulation</keyword>
<sequence>MTVIAEFSLPVDDFVLGNALQLDEIKRIEFDCKIPARTDSMPYFWVWGSQFDQFETVVDQEQAIDSVVAIDELDGTRLYRATWRARVSYLLEATKRSNGVIRGVAGDTRWEFELLFEQREDLVTFTDYYADTGMELELERLYSLSGTLADHDDLTPAQRETLITAEQKGFYDEPRSITMEELADELGVSLAAVSGRLRRGTSKLIRKTLL</sequence>
<proteinExistence type="predicted"/>
<evidence type="ECO:0000313" key="6">
    <source>
        <dbReference type="Proteomes" id="UP000199161"/>
    </source>
</evidence>
<dbReference type="AlphaFoldDB" id="A0A1I1LTF5"/>
<keyword evidence="2" id="KW-0804">Transcription</keyword>
<protein>
    <submittedName>
        <fullName evidence="5">Uncharacterized protein</fullName>
    </submittedName>
</protein>
<evidence type="ECO:0000256" key="2">
    <source>
        <dbReference type="ARBA" id="ARBA00023163"/>
    </source>
</evidence>
<dbReference type="PANTHER" id="PTHR34236:SF1">
    <property type="entry name" value="DIMETHYL SULFOXIDE REDUCTASE TRANSCRIPTIONAL ACTIVATOR"/>
    <property type="match status" value="1"/>
</dbReference>
<dbReference type="InterPro" id="IPR036388">
    <property type="entry name" value="WH-like_DNA-bd_sf"/>
</dbReference>
<name>A0A1I1LTF5_NATHA</name>
<dbReference type="Gene3D" id="1.10.10.10">
    <property type="entry name" value="Winged helix-like DNA-binding domain superfamily/Winged helix DNA-binding domain"/>
    <property type="match status" value="1"/>
</dbReference>
<evidence type="ECO:0000256" key="1">
    <source>
        <dbReference type="ARBA" id="ARBA00023015"/>
    </source>
</evidence>
<organism evidence="5 6">
    <name type="scientific">Natronobacterium haloterrestre</name>
    <name type="common">Halobiforma haloterrestris</name>
    <dbReference type="NCBI Taxonomy" id="148448"/>
    <lineage>
        <taxon>Archaea</taxon>
        <taxon>Methanobacteriati</taxon>
        <taxon>Methanobacteriota</taxon>
        <taxon>Stenosarchaea group</taxon>
        <taxon>Halobacteria</taxon>
        <taxon>Halobacteriales</taxon>
        <taxon>Natrialbaceae</taxon>
        <taxon>Natronobacterium</taxon>
    </lineage>
</organism>
<feature type="domain" description="Bacterioopsin transcriptional activator GAF and HTH associated" evidence="4">
    <location>
        <begin position="6"/>
        <end position="138"/>
    </location>
</feature>
<accession>A0A1I1LTF5</accession>
<dbReference type="Proteomes" id="UP000199161">
    <property type="component" value="Unassembled WGS sequence"/>
</dbReference>
<evidence type="ECO:0000259" key="3">
    <source>
        <dbReference type="Pfam" id="PF04967"/>
    </source>
</evidence>